<evidence type="ECO:0000313" key="2">
    <source>
        <dbReference type="Proteomes" id="UP000004713"/>
    </source>
</evidence>
<gene>
    <name evidence="1" type="ORF">BACSTE_03569</name>
</gene>
<name>B0NVN8_BACSE</name>
<dbReference type="EMBL" id="ABFZ02000023">
    <property type="protein sequence ID" value="EDS13390.1"/>
    <property type="molecule type" value="Genomic_DNA"/>
</dbReference>
<dbReference type="AlphaFoldDB" id="B0NVN8"/>
<organism evidence="1 2">
    <name type="scientific">Bacteroides stercoris ATCC 43183</name>
    <dbReference type="NCBI Taxonomy" id="449673"/>
    <lineage>
        <taxon>Bacteria</taxon>
        <taxon>Pseudomonadati</taxon>
        <taxon>Bacteroidota</taxon>
        <taxon>Bacteroidia</taxon>
        <taxon>Bacteroidales</taxon>
        <taxon>Bacteroidaceae</taxon>
        <taxon>Bacteroides</taxon>
    </lineage>
</organism>
<accession>B0NVN8</accession>
<comment type="caution">
    <text evidence="1">The sequence shown here is derived from an EMBL/GenBank/DDBJ whole genome shotgun (WGS) entry which is preliminary data.</text>
</comment>
<reference evidence="1 2" key="2">
    <citation type="submission" date="2007-11" db="EMBL/GenBank/DDBJ databases">
        <authorList>
            <person name="Fulton L."/>
            <person name="Clifton S."/>
            <person name="Fulton B."/>
            <person name="Xu J."/>
            <person name="Minx P."/>
            <person name="Pepin K.H."/>
            <person name="Johnson M."/>
            <person name="Thiruvilangam P."/>
            <person name="Bhonagiri V."/>
            <person name="Nash W.E."/>
            <person name="Mardis E.R."/>
            <person name="Wilson R.K."/>
        </authorList>
    </citation>
    <scope>NUCLEOTIDE SEQUENCE [LARGE SCALE GENOMIC DNA]</scope>
    <source>
        <strain evidence="1 2">ATCC 43183</strain>
    </source>
</reference>
<proteinExistence type="predicted"/>
<dbReference type="Proteomes" id="UP000004713">
    <property type="component" value="Unassembled WGS sequence"/>
</dbReference>
<evidence type="ECO:0000313" key="1">
    <source>
        <dbReference type="EMBL" id="EDS13390.1"/>
    </source>
</evidence>
<sequence>MEHKDTNLFRAESKIWQNLFRAKNKIRQYTENGKHLHRLSFKKLKDLLDL</sequence>
<dbReference type="HOGENOM" id="CLU_3114759_0_0_10"/>
<protein>
    <submittedName>
        <fullName evidence="1">Uncharacterized protein</fullName>
    </submittedName>
</protein>
<reference evidence="1 2" key="1">
    <citation type="submission" date="2007-11" db="EMBL/GenBank/DDBJ databases">
        <title>Draft genome sequence of Bacteroides stercoris(ATCC 43183).</title>
        <authorList>
            <person name="Sudarsanam P."/>
            <person name="Ley R."/>
            <person name="Guruge J."/>
            <person name="Turnbaugh P.J."/>
            <person name="Mahowald M."/>
            <person name="Liep D."/>
            <person name="Gordon J."/>
        </authorList>
    </citation>
    <scope>NUCLEOTIDE SEQUENCE [LARGE SCALE GENOMIC DNA]</scope>
    <source>
        <strain evidence="1 2">ATCC 43183</strain>
    </source>
</reference>